<proteinExistence type="predicted"/>
<gene>
    <name evidence="1" type="ORF">SAMN05444168_3805</name>
</gene>
<evidence type="ECO:0000313" key="2">
    <source>
        <dbReference type="Proteomes" id="UP000184693"/>
    </source>
</evidence>
<sequence>MRPRLGTTWISTQRLIAGRTAKEDSPDPKAARHFLALTSMPA</sequence>
<protein>
    <submittedName>
        <fullName evidence="1">Uncharacterized protein</fullName>
    </submittedName>
</protein>
<evidence type="ECO:0000313" key="1">
    <source>
        <dbReference type="EMBL" id="SIO25210.1"/>
    </source>
</evidence>
<dbReference type="Proteomes" id="UP000184693">
    <property type="component" value="Unassembled WGS sequence"/>
</dbReference>
<dbReference type="EMBL" id="FSRM01000001">
    <property type="protein sequence ID" value="SIO25210.1"/>
    <property type="molecule type" value="Genomic_DNA"/>
</dbReference>
<dbReference type="AlphaFoldDB" id="A0A1N6HZN0"/>
<accession>A0A1N6HZN0</accession>
<organism evidence="1 2">
    <name type="scientific">Paraburkholderia phenazinium</name>
    <dbReference type="NCBI Taxonomy" id="60549"/>
    <lineage>
        <taxon>Bacteria</taxon>
        <taxon>Pseudomonadati</taxon>
        <taxon>Pseudomonadota</taxon>
        <taxon>Betaproteobacteria</taxon>
        <taxon>Burkholderiales</taxon>
        <taxon>Burkholderiaceae</taxon>
        <taxon>Paraburkholderia</taxon>
    </lineage>
</organism>
<name>A0A1N6HZN0_9BURK</name>
<reference evidence="1 2" key="1">
    <citation type="submission" date="2016-11" db="EMBL/GenBank/DDBJ databases">
        <authorList>
            <person name="Jaros S."/>
            <person name="Januszkiewicz K."/>
            <person name="Wedrychowicz H."/>
        </authorList>
    </citation>
    <scope>NUCLEOTIDE SEQUENCE [LARGE SCALE GENOMIC DNA]</scope>
    <source>
        <strain evidence="1 2">GAS86</strain>
    </source>
</reference>